<evidence type="ECO:0000259" key="5">
    <source>
        <dbReference type="Pfam" id="PF00700"/>
    </source>
</evidence>
<comment type="subcellular location">
    <subcellularLocation>
        <location evidence="3">Secreted</location>
    </subcellularLocation>
    <subcellularLocation>
        <location evidence="3">Bacterial flagellum</location>
    </subcellularLocation>
</comment>
<name>A0A443KLX7_9RHOB</name>
<dbReference type="Pfam" id="PF00669">
    <property type="entry name" value="Flagellin_N"/>
    <property type="match status" value="1"/>
</dbReference>
<sequence length="301" mass="31619">MTSIITNTSAMTALQTLKSINSNLASAQNEISTGKTISTAKDNAAIWSITKVMESDVSGIDAIKTALDLGGSSVSVAREATESVVTDLKSMQSLVVQAQAENVDRATLQTQIDNLKATIANYVSSAQFNGLNFLNDSSEDPVNVLAALNRDSSGTVTTSTISINRMSLSYEAPSSATAPANSPAGTEDFQELLDGIIVDDGSGNALDSDTLQYALEFVNKALSYATNVASYYGAKESQISSQSQFMGKLSDAMTTGIGTLVDADMEEASARLTALQTQQQLGIQALSIANQTPQNILALFR</sequence>
<keyword evidence="6" id="KW-0966">Cell projection</keyword>
<proteinExistence type="inferred from homology"/>
<evidence type="ECO:0000259" key="4">
    <source>
        <dbReference type="Pfam" id="PF00669"/>
    </source>
</evidence>
<dbReference type="InterPro" id="IPR001492">
    <property type="entry name" value="Flagellin"/>
</dbReference>
<dbReference type="RefSeq" id="WP_128231741.1">
    <property type="nucleotide sequence ID" value="NZ_SAUY01000004.1"/>
</dbReference>
<dbReference type="PANTHER" id="PTHR42792:SF2">
    <property type="entry name" value="FLAGELLIN"/>
    <property type="match status" value="1"/>
</dbReference>
<comment type="similarity">
    <text evidence="1 3">Belongs to the bacterial flagellin family.</text>
</comment>
<keyword evidence="6" id="KW-0969">Cilium</keyword>
<dbReference type="PANTHER" id="PTHR42792">
    <property type="entry name" value="FLAGELLIN"/>
    <property type="match status" value="1"/>
</dbReference>
<evidence type="ECO:0000313" key="6">
    <source>
        <dbReference type="EMBL" id="RWR33832.1"/>
    </source>
</evidence>
<keyword evidence="6" id="KW-0282">Flagellum</keyword>
<dbReference type="InterPro" id="IPR046358">
    <property type="entry name" value="Flagellin_C"/>
</dbReference>
<feature type="domain" description="Flagellin C-terminal" evidence="5">
    <location>
        <begin position="216"/>
        <end position="300"/>
    </location>
</feature>
<comment type="caution">
    <text evidence="6">The sequence shown here is derived from an EMBL/GenBank/DDBJ whole genome shotgun (WGS) entry which is preliminary data.</text>
</comment>
<protein>
    <recommendedName>
        <fullName evidence="3">Flagellin</fullName>
    </recommendedName>
</protein>
<dbReference type="AlphaFoldDB" id="A0A443KLX7"/>
<comment type="function">
    <text evidence="3">Flagellin is the subunit protein which polymerizes to form the filaments of bacterial flagella.</text>
</comment>
<reference evidence="6 7" key="1">
    <citation type="submission" date="2019-01" db="EMBL/GenBank/DDBJ databases">
        <title>Sinorhodobacter populi sp. nov. isolated from the symptomatic bark tissue of Populus euramericana canker.</title>
        <authorList>
            <person name="Xu G."/>
        </authorList>
    </citation>
    <scope>NUCLEOTIDE SEQUENCE [LARGE SCALE GENOMIC DNA]</scope>
    <source>
        <strain evidence="6 7">07D10-4-3</strain>
    </source>
</reference>
<dbReference type="SUPFAM" id="SSF64518">
    <property type="entry name" value="Phase 1 flagellin"/>
    <property type="match status" value="1"/>
</dbReference>
<accession>A0A443KLX7</accession>
<dbReference type="InterPro" id="IPR001029">
    <property type="entry name" value="Flagellin_N"/>
</dbReference>
<evidence type="ECO:0000256" key="3">
    <source>
        <dbReference type="RuleBase" id="RU362073"/>
    </source>
</evidence>
<evidence type="ECO:0000313" key="7">
    <source>
        <dbReference type="Proteomes" id="UP000284451"/>
    </source>
</evidence>
<dbReference type="Gene3D" id="1.20.1330.10">
    <property type="entry name" value="f41 fragment of flagellin, N-terminal domain"/>
    <property type="match status" value="1"/>
</dbReference>
<keyword evidence="3" id="KW-0964">Secreted</keyword>
<dbReference type="Pfam" id="PF00700">
    <property type="entry name" value="Flagellin_C"/>
    <property type="match status" value="1"/>
</dbReference>
<keyword evidence="2 3" id="KW-0975">Bacterial flagellum</keyword>
<dbReference type="EMBL" id="SAUY01000004">
    <property type="protein sequence ID" value="RWR33832.1"/>
    <property type="molecule type" value="Genomic_DNA"/>
</dbReference>
<dbReference type="GO" id="GO:0005198">
    <property type="term" value="F:structural molecule activity"/>
    <property type="evidence" value="ECO:0007669"/>
    <property type="project" value="UniProtKB-UniRule"/>
</dbReference>
<feature type="domain" description="Flagellin N-terminal" evidence="4">
    <location>
        <begin position="4"/>
        <end position="137"/>
    </location>
</feature>
<dbReference type="GO" id="GO:0009288">
    <property type="term" value="C:bacterial-type flagellum"/>
    <property type="evidence" value="ECO:0007669"/>
    <property type="project" value="UniProtKB-SubCell"/>
</dbReference>
<dbReference type="Proteomes" id="UP000284451">
    <property type="component" value="Unassembled WGS sequence"/>
</dbReference>
<organism evidence="6 7">
    <name type="scientific">Paenirhodobacter populi</name>
    <dbReference type="NCBI Taxonomy" id="2306993"/>
    <lineage>
        <taxon>Bacteria</taxon>
        <taxon>Pseudomonadati</taxon>
        <taxon>Pseudomonadota</taxon>
        <taxon>Alphaproteobacteria</taxon>
        <taxon>Rhodobacterales</taxon>
        <taxon>Rhodobacter group</taxon>
        <taxon>Paenirhodobacter</taxon>
    </lineage>
</organism>
<reference evidence="6 7" key="2">
    <citation type="submission" date="2019-01" db="EMBL/GenBank/DDBJ databases">
        <authorList>
            <person name="Li Y."/>
        </authorList>
    </citation>
    <scope>NUCLEOTIDE SEQUENCE [LARGE SCALE GENOMIC DNA]</scope>
    <source>
        <strain evidence="6 7">07D10-4-3</strain>
    </source>
</reference>
<gene>
    <name evidence="6" type="ORF">D2T29_06120</name>
</gene>
<evidence type="ECO:0000256" key="2">
    <source>
        <dbReference type="ARBA" id="ARBA00023143"/>
    </source>
</evidence>
<evidence type="ECO:0000256" key="1">
    <source>
        <dbReference type="ARBA" id="ARBA00005709"/>
    </source>
</evidence>
<dbReference type="GO" id="GO:0005576">
    <property type="term" value="C:extracellular region"/>
    <property type="evidence" value="ECO:0007669"/>
    <property type="project" value="UniProtKB-SubCell"/>
</dbReference>